<name>A0ABS7ED85_9GAMM</name>
<dbReference type="InterPro" id="IPR013078">
    <property type="entry name" value="His_Pase_superF_clade-1"/>
</dbReference>
<reference evidence="1" key="1">
    <citation type="submission" date="2021-07" db="EMBL/GenBank/DDBJ databases">
        <title>Neiella marina sp. nov., isolated from the intestinal content of sea cucumber Apostichopus japonicus.</title>
        <authorList>
            <person name="Bai X."/>
        </authorList>
    </citation>
    <scope>NUCLEOTIDE SEQUENCE</scope>
    <source>
        <strain evidence="1">126</strain>
    </source>
</reference>
<evidence type="ECO:0000313" key="2">
    <source>
        <dbReference type="Proteomes" id="UP001166251"/>
    </source>
</evidence>
<dbReference type="CDD" id="cd07067">
    <property type="entry name" value="HP_PGM_like"/>
    <property type="match status" value="1"/>
</dbReference>
<dbReference type="SUPFAM" id="SSF53254">
    <property type="entry name" value="Phosphoglycerate mutase-like"/>
    <property type="match status" value="1"/>
</dbReference>
<accession>A0ABS7ED85</accession>
<dbReference type="InterPro" id="IPR029033">
    <property type="entry name" value="His_PPase_superfam"/>
</dbReference>
<evidence type="ECO:0000313" key="1">
    <source>
        <dbReference type="EMBL" id="MBW8190215.1"/>
    </source>
</evidence>
<gene>
    <name evidence="1" type="ORF">K0504_04125</name>
</gene>
<proteinExistence type="predicted"/>
<dbReference type="Pfam" id="PF00300">
    <property type="entry name" value="His_Phos_1"/>
    <property type="match status" value="1"/>
</dbReference>
<organism evidence="1 2">
    <name type="scientific">Neiella holothuriorum</name>
    <dbReference type="NCBI Taxonomy" id="2870530"/>
    <lineage>
        <taxon>Bacteria</taxon>
        <taxon>Pseudomonadati</taxon>
        <taxon>Pseudomonadota</taxon>
        <taxon>Gammaproteobacteria</taxon>
        <taxon>Alteromonadales</taxon>
        <taxon>Echinimonadaceae</taxon>
        <taxon>Neiella</taxon>
    </lineage>
</organism>
<dbReference type="EMBL" id="JAHZSS010000003">
    <property type="protein sequence ID" value="MBW8190215.1"/>
    <property type="molecule type" value="Genomic_DNA"/>
</dbReference>
<sequence length="154" mass="17380">MQRLLLIRHAKSSWRHDIDDLLRPLNDRGYAAAQQMSQRPIVRSNLPDVILCSPAIRAYSTAVCLMRTLNIAAERLQICDEIYGASATDLQQLVAQRREAVVWLIGHNPAIHLAAELFAESAIEAFPTLAVAQFDFENDVARLQAFDWPKRSID</sequence>
<keyword evidence="2" id="KW-1185">Reference proteome</keyword>
<dbReference type="Proteomes" id="UP001166251">
    <property type="component" value="Unassembled WGS sequence"/>
</dbReference>
<dbReference type="PANTHER" id="PTHR47623">
    <property type="entry name" value="OS09G0287300 PROTEIN"/>
    <property type="match status" value="1"/>
</dbReference>
<dbReference type="SMART" id="SM00855">
    <property type="entry name" value="PGAM"/>
    <property type="match status" value="1"/>
</dbReference>
<dbReference type="Gene3D" id="3.40.50.1240">
    <property type="entry name" value="Phosphoglycerate mutase-like"/>
    <property type="match status" value="1"/>
</dbReference>
<comment type="caution">
    <text evidence="1">The sequence shown here is derived from an EMBL/GenBank/DDBJ whole genome shotgun (WGS) entry which is preliminary data.</text>
</comment>
<dbReference type="PANTHER" id="PTHR47623:SF1">
    <property type="entry name" value="OS09G0287300 PROTEIN"/>
    <property type="match status" value="1"/>
</dbReference>
<protein>
    <submittedName>
        <fullName evidence="1">Histidine phosphatase family protein</fullName>
    </submittedName>
</protein>
<dbReference type="RefSeq" id="WP_220102895.1">
    <property type="nucleotide sequence ID" value="NZ_JAHZSS010000003.1"/>
</dbReference>